<dbReference type="PANTHER" id="PTHR33162">
    <property type="entry name" value="SEC-INDEPENDENT PROTEIN TRANSLOCASE PROTEIN TATA, CHLOROPLASTIC"/>
    <property type="match status" value="1"/>
</dbReference>
<keyword evidence="8 9" id="KW-0472">Membrane</keyword>
<proteinExistence type="predicted"/>
<evidence type="ECO:0000256" key="8">
    <source>
        <dbReference type="ARBA" id="ARBA00023136"/>
    </source>
</evidence>
<reference evidence="10" key="1">
    <citation type="submission" date="2018-05" db="EMBL/GenBank/DDBJ databases">
        <authorList>
            <person name="Lanie J.A."/>
            <person name="Ng W.-L."/>
            <person name="Kazmierczak K.M."/>
            <person name="Andrzejewski T.M."/>
            <person name="Davidsen T.M."/>
            <person name="Wayne K.J."/>
            <person name="Tettelin H."/>
            <person name="Glass J.I."/>
            <person name="Rusch D."/>
            <person name="Podicherti R."/>
            <person name="Tsui H.-C.T."/>
            <person name="Winkler M.E."/>
        </authorList>
    </citation>
    <scope>NUCLEOTIDE SEQUENCE</scope>
</reference>
<keyword evidence="5" id="KW-0653">Protein transport</keyword>
<keyword evidence="7" id="KW-0811">Translocation</keyword>
<dbReference type="GO" id="GO:0016020">
    <property type="term" value="C:membrane"/>
    <property type="evidence" value="ECO:0007669"/>
    <property type="project" value="UniProtKB-SubCell"/>
</dbReference>
<dbReference type="NCBIfam" id="TIGR01410">
    <property type="entry name" value="tatB"/>
    <property type="match status" value="1"/>
</dbReference>
<dbReference type="EMBL" id="UINC01099050">
    <property type="protein sequence ID" value="SVC58028.1"/>
    <property type="molecule type" value="Genomic_DNA"/>
</dbReference>
<dbReference type="AlphaFoldDB" id="A0A382NBW9"/>
<feature type="transmembrane region" description="Helical" evidence="9">
    <location>
        <begin position="6"/>
        <end position="22"/>
    </location>
</feature>
<accession>A0A382NBW9</accession>
<evidence type="ECO:0000256" key="3">
    <source>
        <dbReference type="ARBA" id="ARBA00022475"/>
    </source>
</evidence>
<organism evidence="10">
    <name type="scientific">marine metagenome</name>
    <dbReference type="NCBI Taxonomy" id="408172"/>
    <lineage>
        <taxon>unclassified sequences</taxon>
        <taxon>metagenomes</taxon>
        <taxon>ecological metagenomes</taxon>
    </lineage>
</organism>
<evidence type="ECO:0000256" key="2">
    <source>
        <dbReference type="ARBA" id="ARBA00022448"/>
    </source>
</evidence>
<keyword evidence="4 9" id="KW-0812">Transmembrane</keyword>
<dbReference type="PRINTS" id="PR01506">
    <property type="entry name" value="TATBPROTEIN"/>
</dbReference>
<evidence type="ECO:0000256" key="6">
    <source>
        <dbReference type="ARBA" id="ARBA00022989"/>
    </source>
</evidence>
<keyword evidence="6 9" id="KW-1133">Transmembrane helix</keyword>
<feature type="non-terminal residue" evidence="10">
    <location>
        <position position="93"/>
    </location>
</feature>
<evidence type="ECO:0000256" key="1">
    <source>
        <dbReference type="ARBA" id="ARBA00004167"/>
    </source>
</evidence>
<dbReference type="Gene3D" id="1.20.5.3310">
    <property type="match status" value="1"/>
</dbReference>
<evidence type="ECO:0008006" key="11">
    <source>
        <dbReference type="Google" id="ProtNLM"/>
    </source>
</evidence>
<gene>
    <name evidence="10" type="ORF">METZ01_LOCUS310882</name>
</gene>
<comment type="subcellular location">
    <subcellularLocation>
        <location evidence="1">Membrane</location>
        <topology evidence="1">Single-pass membrane protein</topology>
    </subcellularLocation>
</comment>
<evidence type="ECO:0000256" key="7">
    <source>
        <dbReference type="ARBA" id="ARBA00023010"/>
    </source>
</evidence>
<keyword evidence="2" id="KW-0813">Transport</keyword>
<dbReference type="GO" id="GO:0043953">
    <property type="term" value="P:protein transport by the Tat complex"/>
    <property type="evidence" value="ECO:0007669"/>
    <property type="project" value="InterPro"/>
</dbReference>
<sequence>MFDIGFLEIVIIASIALVVLGPERLPRAARTAGLWVGRARRMVSDVKSDIDREIRESELADMRKLGEEVNSIKDDVSEDLNKATESIKDDDAM</sequence>
<dbReference type="InterPro" id="IPR003369">
    <property type="entry name" value="TatA/B/E"/>
</dbReference>
<dbReference type="InterPro" id="IPR018448">
    <property type="entry name" value="TatB"/>
</dbReference>
<name>A0A382NBW9_9ZZZZ</name>
<dbReference type="PANTHER" id="PTHR33162:SF1">
    <property type="entry name" value="SEC-INDEPENDENT PROTEIN TRANSLOCASE PROTEIN TATA, CHLOROPLASTIC"/>
    <property type="match status" value="1"/>
</dbReference>
<evidence type="ECO:0000256" key="5">
    <source>
        <dbReference type="ARBA" id="ARBA00022927"/>
    </source>
</evidence>
<dbReference type="GO" id="GO:0008320">
    <property type="term" value="F:protein transmembrane transporter activity"/>
    <property type="evidence" value="ECO:0007669"/>
    <property type="project" value="InterPro"/>
</dbReference>
<evidence type="ECO:0000256" key="4">
    <source>
        <dbReference type="ARBA" id="ARBA00022692"/>
    </source>
</evidence>
<dbReference type="Pfam" id="PF02416">
    <property type="entry name" value="TatA_B_E"/>
    <property type="match status" value="1"/>
</dbReference>
<keyword evidence="3" id="KW-1003">Cell membrane</keyword>
<protein>
    <recommendedName>
        <fullName evidence="11">Sec-independent protein translocase protein TatB</fullName>
    </recommendedName>
</protein>
<evidence type="ECO:0000313" key="10">
    <source>
        <dbReference type="EMBL" id="SVC58028.1"/>
    </source>
</evidence>
<evidence type="ECO:0000256" key="9">
    <source>
        <dbReference type="SAM" id="Phobius"/>
    </source>
</evidence>